<reference evidence="1" key="1">
    <citation type="submission" date="2013-07" db="EMBL/GenBank/DDBJ databases">
        <title>Sub-species coevolution in mutualistic symbiosis.</title>
        <authorList>
            <person name="Murfin K."/>
            <person name="Klassen J."/>
            <person name="Lee M."/>
            <person name="Forst S."/>
            <person name="Stock P."/>
            <person name="Goodrich-Blair H."/>
        </authorList>
    </citation>
    <scope>NUCLEOTIDE SEQUENCE [LARGE SCALE GENOMIC DNA]</scope>
    <source>
        <strain evidence="1">Feltiae Moldova</strain>
    </source>
</reference>
<comment type="caution">
    <text evidence="1">The sequence shown here is derived from an EMBL/GenBank/DDBJ whole genome shotgun (WGS) entry which is preliminary data.</text>
</comment>
<name>A0A077NVD7_XENBV</name>
<sequence length="48" mass="5684">MVFGDFEESVHAVNIFIDHDLKVKLIKPQSGEIIEDEDWKYTPFYILI</sequence>
<gene>
    <name evidence="1" type="ORF">XBFM1_2600033</name>
</gene>
<evidence type="ECO:0000313" key="1">
    <source>
        <dbReference type="EMBL" id="CDH02318.1"/>
    </source>
</evidence>
<organism evidence="1 2">
    <name type="scientific">Xenorhabdus bovienii str. feltiae Moldova</name>
    <dbReference type="NCBI Taxonomy" id="1398200"/>
    <lineage>
        <taxon>Bacteria</taxon>
        <taxon>Pseudomonadati</taxon>
        <taxon>Pseudomonadota</taxon>
        <taxon>Gammaproteobacteria</taxon>
        <taxon>Enterobacterales</taxon>
        <taxon>Morganellaceae</taxon>
        <taxon>Xenorhabdus</taxon>
    </lineage>
</organism>
<accession>A0A077NVD7</accession>
<evidence type="ECO:0000313" key="2">
    <source>
        <dbReference type="Proteomes" id="UP000028487"/>
    </source>
</evidence>
<protein>
    <submittedName>
        <fullName evidence="1">Uncharacterized protein</fullName>
    </submittedName>
</protein>
<dbReference type="HOGENOM" id="CLU_3159430_0_0_6"/>
<dbReference type="AlphaFoldDB" id="A0A077NVD7"/>
<dbReference type="EMBL" id="CBSV010000180">
    <property type="protein sequence ID" value="CDH02318.1"/>
    <property type="molecule type" value="Genomic_DNA"/>
</dbReference>
<proteinExistence type="predicted"/>
<dbReference type="Gene3D" id="3.30.460.70">
    <property type="match status" value="1"/>
</dbReference>
<dbReference type="Proteomes" id="UP000028487">
    <property type="component" value="Unassembled WGS sequence"/>
</dbReference>